<evidence type="ECO:0000256" key="3">
    <source>
        <dbReference type="ARBA" id="ARBA00022748"/>
    </source>
</evidence>
<keyword evidence="5 6" id="KW-0472">Membrane</keyword>
<comment type="caution">
    <text evidence="8">The sequence shown here is derived from an EMBL/GenBank/DDBJ whole genome shotgun (WGS) entry which is preliminary data.</text>
</comment>
<accession>A0A8J6NVX3</accession>
<feature type="domain" description="ResB-like" evidence="7">
    <location>
        <begin position="358"/>
        <end position="447"/>
    </location>
</feature>
<keyword evidence="4 6" id="KW-1133">Transmembrane helix</keyword>
<evidence type="ECO:0000256" key="4">
    <source>
        <dbReference type="ARBA" id="ARBA00022989"/>
    </source>
</evidence>
<gene>
    <name evidence="8" type="ORF">H8D96_02635</name>
</gene>
<evidence type="ECO:0000256" key="2">
    <source>
        <dbReference type="ARBA" id="ARBA00022692"/>
    </source>
</evidence>
<dbReference type="InterPro" id="IPR023494">
    <property type="entry name" value="Cyt_c_bgen_Ccs1/CcsB/ResB"/>
</dbReference>
<feature type="transmembrane region" description="Helical" evidence="6">
    <location>
        <begin position="394"/>
        <end position="414"/>
    </location>
</feature>
<evidence type="ECO:0000313" key="9">
    <source>
        <dbReference type="Proteomes" id="UP000605201"/>
    </source>
</evidence>
<evidence type="ECO:0000256" key="5">
    <source>
        <dbReference type="ARBA" id="ARBA00023136"/>
    </source>
</evidence>
<dbReference type="Pfam" id="PF05140">
    <property type="entry name" value="ResB"/>
    <property type="match status" value="2"/>
</dbReference>
<organism evidence="8 9">
    <name type="scientific">Candidatus Desulfatibia vada</name>
    <dbReference type="NCBI Taxonomy" id="2841696"/>
    <lineage>
        <taxon>Bacteria</taxon>
        <taxon>Pseudomonadati</taxon>
        <taxon>Thermodesulfobacteriota</taxon>
        <taxon>Desulfobacteria</taxon>
        <taxon>Desulfobacterales</taxon>
        <taxon>Desulfobacterales incertae sedis</taxon>
        <taxon>Candidatus Desulfatibia</taxon>
    </lineage>
</organism>
<feature type="transmembrane region" description="Helical" evidence="6">
    <location>
        <begin position="20"/>
        <end position="44"/>
    </location>
</feature>
<dbReference type="Proteomes" id="UP000605201">
    <property type="component" value="Unassembled WGS sequence"/>
</dbReference>
<evidence type="ECO:0000256" key="1">
    <source>
        <dbReference type="ARBA" id="ARBA00004141"/>
    </source>
</evidence>
<dbReference type="AlphaFoldDB" id="A0A8J6NVX3"/>
<proteinExistence type="predicted"/>
<reference evidence="8 9" key="1">
    <citation type="submission" date="2020-08" db="EMBL/GenBank/DDBJ databases">
        <title>Bridging the membrane lipid divide: bacteria of the FCB group superphylum have the potential to synthesize archaeal ether lipids.</title>
        <authorList>
            <person name="Villanueva L."/>
            <person name="Von Meijenfeldt F.A.B."/>
            <person name="Westbye A.B."/>
            <person name="Yadav S."/>
            <person name="Hopmans E.C."/>
            <person name="Dutilh B.E."/>
            <person name="Sinninghe Damste J.S."/>
        </authorList>
    </citation>
    <scope>NUCLEOTIDE SEQUENCE [LARGE SCALE GENOMIC DNA]</scope>
    <source>
        <strain evidence="8">NIOZ-UU17</strain>
    </source>
</reference>
<name>A0A8J6NVX3_9BACT</name>
<keyword evidence="3" id="KW-0201">Cytochrome c-type biogenesis</keyword>
<dbReference type="GO" id="GO:0016020">
    <property type="term" value="C:membrane"/>
    <property type="evidence" value="ECO:0007669"/>
    <property type="project" value="UniProtKB-SubCell"/>
</dbReference>
<sequence length="459" mass="52344">MKSYKIRRYLLDYLNSIWKFFTTIKLSVILLLSLAVTSIVGTLIPQNESPAAYFQEYGEFLYRIFDVFDFFDMYNSWWFQLLIVLLTVNIVVCSIDRLKATGKIVFAKNPIFNLSRFRNHADKESIVDDRSPEQLKDIYEPFVSKGFGYMRSEQTDKGFCIFAEKWRWTRLGVYGVHLSIVLLLVGSLIGSIFGFDGYVNIPEGEAVNSIRIRNSAQAKSLDFEVLCEDFDVSFYDSGVPKEFRSSLTILEHGKPVLKKDIIVNDPLRYKGINMFQSSYGPLPPKEVTLSFKSTKTGKVYQKKVLIGQQIDIPEAGGKFVVKDYDNAYNFRGRSIGEAFSGILIPENGRPIEILLPVRFPDFDQGRKGNVAVSVRDYDRRYYTGLQVTKDPGVWVVYSGFILLIVGCYITFFMSHQRLCIDIVKKGKKSIVMVAGTANKNKLGVPNRIKKISEKLTKLA</sequence>
<keyword evidence="2 6" id="KW-0812">Transmembrane</keyword>
<dbReference type="GO" id="GO:0017004">
    <property type="term" value="P:cytochrome complex assembly"/>
    <property type="evidence" value="ECO:0007669"/>
    <property type="project" value="UniProtKB-KW"/>
</dbReference>
<evidence type="ECO:0000313" key="8">
    <source>
        <dbReference type="EMBL" id="MBC8430794.1"/>
    </source>
</evidence>
<feature type="transmembrane region" description="Helical" evidence="6">
    <location>
        <begin position="171"/>
        <end position="195"/>
    </location>
</feature>
<evidence type="ECO:0000259" key="7">
    <source>
        <dbReference type="Pfam" id="PF05140"/>
    </source>
</evidence>
<evidence type="ECO:0000256" key="6">
    <source>
        <dbReference type="SAM" id="Phobius"/>
    </source>
</evidence>
<dbReference type="InterPro" id="IPR007816">
    <property type="entry name" value="ResB-like_domain"/>
</dbReference>
<feature type="transmembrane region" description="Helical" evidence="6">
    <location>
        <begin position="77"/>
        <end position="95"/>
    </location>
</feature>
<dbReference type="EMBL" id="JACNIG010000083">
    <property type="protein sequence ID" value="MBC8430794.1"/>
    <property type="molecule type" value="Genomic_DNA"/>
</dbReference>
<feature type="domain" description="ResB-like" evidence="7">
    <location>
        <begin position="25"/>
        <end position="301"/>
    </location>
</feature>
<dbReference type="PANTHER" id="PTHR31566">
    <property type="entry name" value="CYTOCHROME C BIOGENESIS PROTEIN CCS1, CHLOROPLASTIC"/>
    <property type="match status" value="1"/>
</dbReference>
<dbReference type="PANTHER" id="PTHR31566:SF0">
    <property type="entry name" value="CYTOCHROME C BIOGENESIS PROTEIN CCS1, CHLOROPLASTIC"/>
    <property type="match status" value="1"/>
</dbReference>
<comment type="subcellular location">
    <subcellularLocation>
        <location evidence="1">Membrane</location>
        <topology evidence="1">Multi-pass membrane protein</topology>
    </subcellularLocation>
</comment>
<protein>
    <submittedName>
        <fullName evidence="8">Cytochrome c biogenesis protein ResB</fullName>
    </submittedName>
</protein>